<dbReference type="AlphaFoldDB" id="A0A5J5DUC3"/>
<comment type="caution">
    <text evidence="2">The sequence shown here is derived from an EMBL/GenBank/DDBJ whole genome shotgun (WGS) entry which is preliminary data.</text>
</comment>
<evidence type="ECO:0000313" key="1">
    <source>
        <dbReference type="EMBL" id="KAA8819035.1"/>
    </source>
</evidence>
<evidence type="ECO:0000313" key="3">
    <source>
        <dbReference type="Proteomes" id="UP000345527"/>
    </source>
</evidence>
<proteinExistence type="predicted"/>
<accession>A0A5J5DUC3</accession>
<dbReference type="EMBL" id="RZOA01000036">
    <property type="protein sequence ID" value="KAA8821046.1"/>
    <property type="molecule type" value="Genomic_DNA"/>
</dbReference>
<evidence type="ECO:0000313" key="2">
    <source>
        <dbReference type="EMBL" id="KAA8821046.1"/>
    </source>
</evidence>
<dbReference type="OrthoDB" id="3233310at2"/>
<sequence length="153" mass="16780">MLLAAVLATIAGFGLWSHFRQADTSHTVIGISDSTKFTRAQLDDAGAVLLKDKRSYKGCTIDRISYDEQWSDDRLGDEWRSVEDNPGSGSSFHSAIAQYGMDKVLIFRSDFTCNDASDKGFSTGTTAGWEDLLAWAPADAKADRGWVWIDGGF</sequence>
<dbReference type="Proteomes" id="UP000374630">
    <property type="component" value="Unassembled WGS sequence"/>
</dbReference>
<dbReference type="RefSeq" id="WP_150355081.1">
    <property type="nucleotide sequence ID" value="NZ_RZNZ01000012.1"/>
</dbReference>
<keyword evidence="4" id="KW-1185">Reference proteome</keyword>
<dbReference type="Proteomes" id="UP000345527">
    <property type="component" value="Unassembled WGS sequence"/>
</dbReference>
<organism evidence="2 3">
    <name type="scientific">Bifidobacterium vespertilionis</name>
    <dbReference type="NCBI Taxonomy" id="2562524"/>
    <lineage>
        <taxon>Bacteria</taxon>
        <taxon>Bacillati</taxon>
        <taxon>Actinomycetota</taxon>
        <taxon>Actinomycetes</taxon>
        <taxon>Bifidobacteriales</taxon>
        <taxon>Bifidobacteriaceae</taxon>
        <taxon>Bifidobacterium</taxon>
    </lineage>
</organism>
<reference evidence="3 4" key="1">
    <citation type="journal article" date="2019" name="Syst. Appl. Microbiol.">
        <title>Characterization of Bifidobacterium species in feaces of the Egyptian fruit bat: Description of B. vespertilionis sp. nov. and B. rousetti sp. nov.</title>
        <authorList>
            <person name="Modesto M."/>
            <person name="Satti M."/>
            <person name="Watanabe K."/>
            <person name="Puglisi E."/>
            <person name="Morelli L."/>
            <person name="Huang C.-H."/>
            <person name="Liou J.-S."/>
            <person name="Miyashita M."/>
            <person name="Tamura T."/>
            <person name="Saito S."/>
            <person name="Mori K."/>
            <person name="Huang L."/>
            <person name="Sciavilla P."/>
            <person name="Sandri C."/>
            <person name="Spiezio C."/>
            <person name="Vitali F."/>
            <person name="Cavalieri D."/>
            <person name="Perpetuini G."/>
            <person name="Tofalo R."/>
            <person name="Bonetti A."/>
            <person name="Arita M."/>
            <person name="Mattarelli P."/>
        </authorList>
    </citation>
    <scope>NUCLEOTIDE SEQUENCE [LARGE SCALE GENOMIC DNA]</scope>
    <source>
        <strain evidence="1 4">RST16</strain>
        <strain evidence="2 3">RST8</strain>
    </source>
</reference>
<gene>
    <name evidence="2" type="ORF">EM848_11550</name>
    <name evidence="1" type="ORF">EMO90_08765</name>
</gene>
<protein>
    <submittedName>
        <fullName evidence="2">Uncharacterized protein</fullName>
    </submittedName>
</protein>
<dbReference type="EMBL" id="RZNZ01000012">
    <property type="protein sequence ID" value="KAA8819035.1"/>
    <property type="molecule type" value="Genomic_DNA"/>
</dbReference>
<name>A0A5J5DUC3_9BIFI</name>
<evidence type="ECO:0000313" key="4">
    <source>
        <dbReference type="Proteomes" id="UP000374630"/>
    </source>
</evidence>